<dbReference type="InterPro" id="IPR000182">
    <property type="entry name" value="GNAT_dom"/>
</dbReference>
<organism evidence="2 3">
    <name type="scientific">Streptomyces racemochromogenes</name>
    <dbReference type="NCBI Taxonomy" id="67353"/>
    <lineage>
        <taxon>Bacteria</taxon>
        <taxon>Bacillati</taxon>
        <taxon>Actinomycetota</taxon>
        <taxon>Actinomycetes</taxon>
        <taxon>Kitasatosporales</taxon>
        <taxon>Streptomycetaceae</taxon>
        <taxon>Streptomyces</taxon>
    </lineage>
</organism>
<sequence>MTTSPTTRPPLPAVQLRVPTDEDARAWHRVFDDADVMEFLGGPAELSAYEEITARQRMHDAQLGYCLWTLLDDAGEVVGFTGAQPWPASKAWGPVGRIEIGWRLGRSAWGKGYAHAAALATVERLREVGVERVCAVIDVRNVRSVAVAERLGMTPGEEIAAPGGRRIRLYELTLAEA</sequence>
<dbReference type="RefSeq" id="WP_395512304.1">
    <property type="nucleotide sequence ID" value="NZ_JBBDHD010000089.1"/>
</dbReference>
<feature type="domain" description="N-acetyltransferase" evidence="1">
    <location>
        <begin position="14"/>
        <end position="175"/>
    </location>
</feature>
<accession>A0ABW7PK41</accession>
<comment type="caution">
    <text evidence="2">The sequence shown here is derived from an EMBL/GenBank/DDBJ whole genome shotgun (WGS) entry which is preliminary data.</text>
</comment>
<dbReference type="PANTHER" id="PTHR43792:SF1">
    <property type="entry name" value="N-ACETYLTRANSFERASE DOMAIN-CONTAINING PROTEIN"/>
    <property type="match status" value="1"/>
</dbReference>
<proteinExistence type="predicted"/>
<evidence type="ECO:0000313" key="3">
    <source>
        <dbReference type="Proteomes" id="UP001610631"/>
    </source>
</evidence>
<dbReference type="InterPro" id="IPR016181">
    <property type="entry name" value="Acyl_CoA_acyltransferase"/>
</dbReference>
<dbReference type="Pfam" id="PF13302">
    <property type="entry name" value="Acetyltransf_3"/>
    <property type="match status" value="1"/>
</dbReference>
<reference evidence="2 3" key="1">
    <citation type="submission" date="2024-03" db="EMBL/GenBank/DDBJ databases">
        <title>Whole genome sequencing of Streptomyces racemochromogenes, to identify antimicrobial biosynthetic gene clusters.</title>
        <authorList>
            <person name="Suryawanshi P."/>
            <person name="Krishnaraj P.U."/>
            <person name="Arun Y.P."/>
            <person name="Suryawanshi M.P."/>
            <person name="Rakshit O."/>
        </authorList>
    </citation>
    <scope>NUCLEOTIDE SEQUENCE [LARGE SCALE GENOMIC DNA]</scope>
    <source>
        <strain evidence="2 3">AUDT626</strain>
    </source>
</reference>
<protein>
    <submittedName>
        <fullName evidence="2">GNAT family N-acetyltransferase</fullName>
    </submittedName>
</protein>
<keyword evidence="3" id="KW-1185">Reference proteome</keyword>
<dbReference type="PANTHER" id="PTHR43792">
    <property type="entry name" value="GNAT FAMILY, PUTATIVE (AFU_ORTHOLOGUE AFUA_3G00765)-RELATED-RELATED"/>
    <property type="match status" value="1"/>
</dbReference>
<evidence type="ECO:0000259" key="1">
    <source>
        <dbReference type="PROSITE" id="PS51186"/>
    </source>
</evidence>
<evidence type="ECO:0000313" key="2">
    <source>
        <dbReference type="EMBL" id="MFH7598619.1"/>
    </source>
</evidence>
<dbReference type="EMBL" id="JBBDHD010000089">
    <property type="protein sequence ID" value="MFH7598619.1"/>
    <property type="molecule type" value="Genomic_DNA"/>
</dbReference>
<dbReference type="PROSITE" id="PS51186">
    <property type="entry name" value="GNAT"/>
    <property type="match status" value="1"/>
</dbReference>
<dbReference type="Proteomes" id="UP001610631">
    <property type="component" value="Unassembled WGS sequence"/>
</dbReference>
<dbReference type="SUPFAM" id="SSF55729">
    <property type="entry name" value="Acyl-CoA N-acyltransferases (Nat)"/>
    <property type="match status" value="1"/>
</dbReference>
<name>A0ABW7PK41_9ACTN</name>
<gene>
    <name evidence="2" type="ORF">WDV06_26525</name>
</gene>
<dbReference type="Gene3D" id="3.40.630.30">
    <property type="match status" value="1"/>
</dbReference>
<dbReference type="InterPro" id="IPR051531">
    <property type="entry name" value="N-acetyltransferase"/>
</dbReference>